<comment type="caution">
    <text evidence="3">The sequence shown here is derived from an EMBL/GenBank/DDBJ whole genome shotgun (WGS) entry which is preliminary data.</text>
</comment>
<evidence type="ECO:0000313" key="3">
    <source>
        <dbReference type="EMBL" id="KAK4251396.1"/>
    </source>
</evidence>
<reference evidence="3" key="2">
    <citation type="submission" date="2023-05" db="EMBL/GenBank/DDBJ databases">
        <authorList>
            <consortium name="Lawrence Berkeley National Laboratory"/>
            <person name="Steindorff A."/>
            <person name="Hensen N."/>
            <person name="Bonometti L."/>
            <person name="Westerberg I."/>
            <person name="Brannstrom I.O."/>
            <person name="Guillou S."/>
            <person name="Cros-Aarteil S."/>
            <person name="Calhoun S."/>
            <person name="Haridas S."/>
            <person name="Kuo A."/>
            <person name="Mondo S."/>
            <person name="Pangilinan J."/>
            <person name="Riley R."/>
            <person name="Labutti K."/>
            <person name="Andreopoulos B."/>
            <person name="Lipzen A."/>
            <person name="Chen C."/>
            <person name="Yanf M."/>
            <person name="Daum C."/>
            <person name="Ng V."/>
            <person name="Clum A."/>
            <person name="Ohm R."/>
            <person name="Martin F."/>
            <person name="Silar P."/>
            <person name="Natvig D."/>
            <person name="Lalanne C."/>
            <person name="Gautier V."/>
            <person name="Ament-Velasquez S.L."/>
            <person name="Kruys A."/>
            <person name="Hutchinson M.I."/>
            <person name="Powell A.J."/>
            <person name="Barry K."/>
            <person name="Miller A.N."/>
            <person name="Grigoriev I.V."/>
            <person name="Debuchy R."/>
            <person name="Gladieux P."/>
            <person name="Thoren M.H."/>
            <person name="Johannesson H."/>
        </authorList>
    </citation>
    <scope>NUCLEOTIDE SEQUENCE</scope>
    <source>
        <strain evidence="3">CBS 359.72</strain>
    </source>
</reference>
<gene>
    <name evidence="3" type="ORF">C7999DRAFT_37722</name>
</gene>
<dbReference type="Pfam" id="PF24803">
    <property type="entry name" value="DUF7704"/>
    <property type="match status" value="1"/>
</dbReference>
<dbReference type="AlphaFoldDB" id="A0AAN7D0T1"/>
<keyword evidence="4" id="KW-1185">Reference proteome</keyword>
<feature type="transmembrane region" description="Helical" evidence="1">
    <location>
        <begin position="99"/>
        <end position="116"/>
    </location>
</feature>
<proteinExistence type="predicted"/>
<keyword evidence="1" id="KW-0472">Membrane</keyword>
<keyword evidence="1" id="KW-1133">Transmembrane helix</keyword>
<protein>
    <recommendedName>
        <fullName evidence="2">DUF7704 domain-containing protein</fullName>
    </recommendedName>
</protein>
<dbReference type="PANTHER" id="PTHR37019:SF1">
    <property type="entry name" value="EXPERA DOMAIN-CONTAINING PROTEIN"/>
    <property type="match status" value="1"/>
</dbReference>
<dbReference type="InterPro" id="IPR056121">
    <property type="entry name" value="DUF7704"/>
</dbReference>
<feature type="transmembrane region" description="Helical" evidence="1">
    <location>
        <begin position="20"/>
        <end position="40"/>
    </location>
</feature>
<evidence type="ECO:0000259" key="2">
    <source>
        <dbReference type="Pfam" id="PF24803"/>
    </source>
</evidence>
<dbReference type="Proteomes" id="UP001303647">
    <property type="component" value="Unassembled WGS sequence"/>
</dbReference>
<dbReference type="EMBL" id="MU857606">
    <property type="protein sequence ID" value="KAK4251396.1"/>
    <property type="molecule type" value="Genomic_DNA"/>
</dbReference>
<evidence type="ECO:0000256" key="1">
    <source>
        <dbReference type="SAM" id="Phobius"/>
    </source>
</evidence>
<reference evidence="3" key="1">
    <citation type="journal article" date="2023" name="Mol. Phylogenet. Evol.">
        <title>Genome-scale phylogeny and comparative genomics of the fungal order Sordariales.</title>
        <authorList>
            <person name="Hensen N."/>
            <person name="Bonometti L."/>
            <person name="Westerberg I."/>
            <person name="Brannstrom I.O."/>
            <person name="Guillou S."/>
            <person name="Cros-Aarteil S."/>
            <person name="Calhoun S."/>
            <person name="Haridas S."/>
            <person name="Kuo A."/>
            <person name="Mondo S."/>
            <person name="Pangilinan J."/>
            <person name="Riley R."/>
            <person name="LaButti K."/>
            <person name="Andreopoulos B."/>
            <person name="Lipzen A."/>
            <person name="Chen C."/>
            <person name="Yan M."/>
            <person name="Daum C."/>
            <person name="Ng V."/>
            <person name="Clum A."/>
            <person name="Steindorff A."/>
            <person name="Ohm R.A."/>
            <person name="Martin F."/>
            <person name="Silar P."/>
            <person name="Natvig D.O."/>
            <person name="Lalanne C."/>
            <person name="Gautier V."/>
            <person name="Ament-Velasquez S.L."/>
            <person name="Kruys A."/>
            <person name="Hutchinson M.I."/>
            <person name="Powell A.J."/>
            <person name="Barry K."/>
            <person name="Miller A.N."/>
            <person name="Grigoriev I.V."/>
            <person name="Debuchy R."/>
            <person name="Gladieux P."/>
            <person name="Hiltunen Thoren M."/>
            <person name="Johannesson H."/>
        </authorList>
    </citation>
    <scope>NUCLEOTIDE SEQUENCE</scope>
    <source>
        <strain evidence="3">CBS 359.72</strain>
    </source>
</reference>
<dbReference type="PANTHER" id="PTHR37019">
    <property type="entry name" value="CHROMOSOME 1, WHOLE GENOME SHOTGUN SEQUENCE"/>
    <property type="match status" value="1"/>
</dbReference>
<feature type="transmembrane region" description="Helical" evidence="1">
    <location>
        <begin position="136"/>
        <end position="158"/>
    </location>
</feature>
<sequence>MPDMPPLNSRSTSTSLPLAYRLTLLVLEPLFALNGALMVFRDPAGYAAGMTRDLELASRAHDPRANGFLYTQLGAAWLLFAFNEAVVLRLVDDLRVWRLLCWGMLISDVVFVISSAQAVGGWETFVRFRVWSAFDWAAFVSTFGPMLVRVLVVLGIGVRKG</sequence>
<name>A0AAN7D0T1_9PEZI</name>
<evidence type="ECO:0000313" key="4">
    <source>
        <dbReference type="Proteomes" id="UP001303647"/>
    </source>
</evidence>
<keyword evidence="1" id="KW-0812">Transmembrane</keyword>
<feature type="domain" description="DUF7704" evidence="2">
    <location>
        <begin position="14"/>
        <end position="156"/>
    </location>
</feature>
<accession>A0AAN7D0T1</accession>
<organism evidence="3 4">
    <name type="scientific">Corynascus novoguineensis</name>
    <dbReference type="NCBI Taxonomy" id="1126955"/>
    <lineage>
        <taxon>Eukaryota</taxon>
        <taxon>Fungi</taxon>
        <taxon>Dikarya</taxon>
        <taxon>Ascomycota</taxon>
        <taxon>Pezizomycotina</taxon>
        <taxon>Sordariomycetes</taxon>
        <taxon>Sordariomycetidae</taxon>
        <taxon>Sordariales</taxon>
        <taxon>Chaetomiaceae</taxon>
        <taxon>Corynascus</taxon>
    </lineage>
</organism>